<name>A0ABU8SGH2_9LACO</name>
<proteinExistence type="inferred from homology"/>
<keyword evidence="16" id="KW-1185">Reference proteome</keyword>
<dbReference type="Gene3D" id="2.60.410.10">
    <property type="entry name" value="D-Ala-D-Ala carboxypeptidase, C-terminal domain"/>
    <property type="match status" value="1"/>
</dbReference>
<sequence>MKTKTQKMTLMTIITLLLSFFTAPILSTSSQTVVAVETANSQTKVSAKSALAVEAETGKILFNQESTQVLPIASMTKMLTLYIVRDQIKNGKLSFDDQLTVPQDIAEWTKDTRLSNIPLTAGEKYSVKELYESGWIYSSNAAAMLLANKVAGSQKDFVEMMNKQLAQWNIRDAKIVNVSGLSNSDIPEKYRVPGVSSNVENEMSAQSLARIAQHVINDYPDTLAITKQSSQIFASGRTDSYKMTSFNRMLPGMPDNYADLPVDGLKTGTTDAAGECFVGTAEKNGYRVITIVMHANGDDNDKGKRFKVTADIMRDVFKNYTKVKVYDAHQEITTPLKLNYAKSPEVKLETAAPVVVFKKANDETPKTSIEMTVKDNELNSVNKGQQVGHVKLNDDGLGYLDTKSDEVAIVTKDSVDEMNFFEKIWHAISSFFSSLFGK</sequence>
<evidence type="ECO:0000256" key="11">
    <source>
        <dbReference type="ARBA" id="ARBA00034000"/>
    </source>
</evidence>
<dbReference type="SMART" id="SM00936">
    <property type="entry name" value="PBP5_C"/>
    <property type="match status" value="1"/>
</dbReference>
<keyword evidence="6 13" id="KW-0732">Signal</keyword>
<feature type="signal peptide" evidence="13">
    <location>
        <begin position="1"/>
        <end position="27"/>
    </location>
</feature>
<evidence type="ECO:0000256" key="2">
    <source>
        <dbReference type="ARBA" id="ARBA00007164"/>
    </source>
</evidence>
<dbReference type="Gene3D" id="3.40.710.10">
    <property type="entry name" value="DD-peptidase/beta-lactamase superfamily"/>
    <property type="match status" value="1"/>
</dbReference>
<dbReference type="GO" id="GO:0004180">
    <property type="term" value="F:carboxypeptidase activity"/>
    <property type="evidence" value="ECO:0007669"/>
    <property type="project" value="UniProtKB-KW"/>
</dbReference>
<evidence type="ECO:0000256" key="8">
    <source>
        <dbReference type="ARBA" id="ARBA00022960"/>
    </source>
</evidence>
<organism evidence="15 16">
    <name type="scientific">Holzapfeliella saturejae</name>
    <dbReference type="NCBI Taxonomy" id="3082953"/>
    <lineage>
        <taxon>Bacteria</taxon>
        <taxon>Bacillati</taxon>
        <taxon>Bacillota</taxon>
        <taxon>Bacilli</taxon>
        <taxon>Lactobacillales</taxon>
        <taxon>Lactobacillaceae</taxon>
        <taxon>Holzapfeliella</taxon>
    </lineage>
</organism>
<dbReference type="PANTHER" id="PTHR21581:SF11">
    <property type="entry name" value="D-ALANYL-D-ALANINE CARBOXYPEPTIDASE DACA"/>
    <property type="match status" value="1"/>
</dbReference>
<evidence type="ECO:0000256" key="5">
    <source>
        <dbReference type="ARBA" id="ARBA00022670"/>
    </source>
</evidence>
<dbReference type="PRINTS" id="PR00725">
    <property type="entry name" value="DADACBPTASE1"/>
</dbReference>
<dbReference type="Pfam" id="PF07943">
    <property type="entry name" value="PBP5_C"/>
    <property type="match status" value="1"/>
</dbReference>
<dbReference type="RefSeq" id="WP_339968240.1">
    <property type="nucleotide sequence ID" value="NZ_JAWMWG010000001.1"/>
</dbReference>
<evidence type="ECO:0000313" key="16">
    <source>
        <dbReference type="Proteomes" id="UP001377804"/>
    </source>
</evidence>
<comment type="similarity">
    <text evidence="2 12">Belongs to the peptidase S11 family.</text>
</comment>
<accession>A0ABU8SGH2</accession>
<evidence type="ECO:0000256" key="1">
    <source>
        <dbReference type="ARBA" id="ARBA00004752"/>
    </source>
</evidence>
<evidence type="ECO:0000256" key="7">
    <source>
        <dbReference type="ARBA" id="ARBA00022801"/>
    </source>
</evidence>
<evidence type="ECO:0000256" key="9">
    <source>
        <dbReference type="ARBA" id="ARBA00022984"/>
    </source>
</evidence>
<feature type="domain" description="Peptidase S11 D-Ala-D-Ala carboxypeptidase A C-terminal" evidence="14">
    <location>
        <begin position="320"/>
        <end position="417"/>
    </location>
</feature>
<dbReference type="Pfam" id="PF00768">
    <property type="entry name" value="Peptidase_S11"/>
    <property type="match status" value="1"/>
</dbReference>
<evidence type="ECO:0000256" key="12">
    <source>
        <dbReference type="RuleBase" id="RU004016"/>
    </source>
</evidence>
<keyword evidence="5" id="KW-0645">Protease</keyword>
<comment type="pathway">
    <text evidence="1">Cell wall biogenesis; peptidoglycan biosynthesis.</text>
</comment>
<dbReference type="Proteomes" id="UP001377804">
    <property type="component" value="Unassembled WGS sequence"/>
</dbReference>
<dbReference type="InterPro" id="IPR018044">
    <property type="entry name" value="Peptidase_S11"/>
</dbReference>
<evidence type="ECO:0000256" key="10">
    <source>
        <dbReference type="ARBA" id="ARBA00023316"/>
    </source>
</evidence>
<keyword evidence="8" id="KW-0133">Cell shape</keyword>
<reference evidence="15 16" key="1">
    <citation type="submission" date="2023-10" db="EMBL/GenBank/DDBJ databases">
        <title>Holzapfeliella saturejae sp. nov. isolated from Satureja montana flowers.</title>
        <authorList>
            <person name="Alcantara C."/>
            <person name="Zuniga M."/>
            <person name="Landete J.M."/>
            <person name="Monedero V."/>
        </authorList>
    </citation>
    <scope>NUCLEOTIDE SEQUENCE [LARGE SCALE GENOMIC DNA]</scope>
    <source>
        <strain evidence="15 16">He02</strain>
    </source>
</reference>
<evidence type="ECO:0000256" key="6">
    <source>
        <dbReference type="ARBA" id="ARBA00022729"/>
    </source>
</evidence>
<feature type="chain" id="PRO_5045137694" description="serine-type D-Ala-D-Ala carboxypeptidase" evidence="13">
    <location>
        <begin position="28"/>
        <end position="438"/>
    </location>
</feature>
<dbReference type="PANTHER" id="PTHR21581">
    <property type="entry name" value="D-ALANYL-D-ALANINE CARBOXYPEPTIDASE"/>
    <property type="match status" value="1"/>
</dbReference>
<gene>
    <name evidence="15" type="ORF">R4Y45_00605</name>
</gene>
<dbReference type="SUPFAM" id="SSF56601">
    <property type="entry name" value="beta-lactamase/transpeptidase-like"/>
    <property type="match status" value="1"/>
</dbReference>
<evidence type="ECO:0000259" key="14">
    <source>
        <dbReference type="SMART" id="SM00936"/>
    </source>
</evidence>
<keyword evidence="10" id="KW-0961">Cell wall biogenesis/degradation</keyword>
<evidence type="ECO:0000256" key="4">
    <source>
        <dbReference type="ARBA" id="ARBA00022645"/>
    </source>
</evidence>
<evidence type="ECO:0000256" key="3">
    <source>
        <dbReference type="ARBA" id="ARBA00012448"/>
    </source>
</evidence>
<dbReference type="EC" id="3.4.16.4" evidence="3"/>
<keyword evidence="4 15" id="KW-0121">Carboxypeptidase</keyword>
<keyword evidence="7 15" id="KW-0378">Hydrolase</keyword>
<dbReference type="EMBL" id="JAWMWG010000001">
    <property type="protein sequence ID" value="MEJ6347762.1"/>
    <property type="molecule type" value="Genomic_DNA"/>
</dbReference>
<evidence type="ECO:0000256" key="13">
    <source>
        <dbReference type="SAM" id="SignalP"/>
    </source>
</evidence>
<keyword evidence="9" id="KW-0573">Peptidoglycan synthesis</keyword>
<dbReference type="InterPro" id="IPR037167">
    <property type="entry name" value="Peptidase_S11_C_sf"/>
</dbReference>
<comment type="catalytic activity">
    <reaction evidence="11">
        <text>Preferential cleavage: (Ac)2-L-Lys-D-Ala-|-D-Ala. Also transpeptidation of peptidyl-alanyl moieties that are N-acyl substituents of D-alanine.</text>
        <dbReference type="EC" id="3.4.16.4"/>
    </reaction>
</comment>
<dbReference type="InterPro" id="IPR012338">
    <property type="entry name" value="Beta-lactam/transpept-like"/>
</dbReference>
<dbReference type="InterPro" id="IPR001967">
    <property type="entry name" value="Peptidase_S11_N"/>
</dbReference>
<dbReference type="InterPro" id="IPR012907">
    <property type="entry name" value="Peptidase_S11_C"/>
</dbReference>
<protein>
    <recommendedName>
        <fullName evidence="3">serine-type D-Ala-D-Ala carboxypeptidase</fullName>
        <ecNumber evidence="3">3.4.16.4</ecNumber>
    </recommendedName>
</protein>
<comment type="caution">
    <text evidence="15">The sequence shown here is derived from an EMBL/GenBank/DDBJ whole genome shotgun (WGS) entry which is preliminary data.</text>
</comment>
<evidence type="ECO:0000313" key="15">
    <source>
        <dbReference type="EMBL" id="MEJ6347762.1"/>
    </source>
</evidence>